<feature type="compositionally biased region" description="Low complexity" evidence="2">
    <location>
        <begin position="15"/>
        <end position="28"/>
    </location>
</feature>
<dbReference type="InterPro" id="IPR027417">
    <property type="entry name" value="P-loop_NTPase"/>
</dbReference>
<dbReference type="Proteomes" id="UP000567179">
    <property type="component" value="Unassembled WGS sequence"/>
</dbReference>
<name>A0A8H5F5C1_9AGAR</name>
<gene>
    <name evidence="4" type="ORF">D9619_011255</name>
</gene>
<comment type="caution">
    <text evidence="4">The sequence shown here is derived from an EMBL/GenBank/DDBJ whole genome shotgun (WGS) entry which is preliminary data.</text>
</comment>
<keyword evidence="5" id="KW-1185">Reference proteome</keyword>
<dbReference type="PANTHER" id="PTHR10039">
    <property type="entry name" value="AMELOGENIN"/>
    <property type="match status" value="1"/>
</dbReference>
<accession>A0A8H5F5C1</accession>
<dbReference type="EMBL" id="JAACJJ010000016">
    <property type="protein sequence ID" value="KAF5324236.1"/>
    <property type="molecule type" value="Genomic_DNA"/>
</dbReference>
<dbReference type="AlphaFoldDB" id="A0A8H5F5C1"/>
<dbReference type="PROSITE" id="PS50837">
    <property type="entry name" value="NACHT"/>
    <property type="match status" value="1"/>
</dbReference>
<evidence type="ECO:0000313" key="4">
    <source>
        <dbReference type="EMBL" id="KAF5324236.1"/>
    </source>
</evidence>
<reference evidence="4 5" key="1">
    <citation type="journal article" date="2020" name="ISME J.">
        <title>Uncovering the hidden diversity of litter-decomposition mechanisms in mushroom-forming fungi.</title>
        <authorList>
            <person name="Floudas D."/>
            <person name="Bentzer J."/>
            <person name="Ahren D."/>
            <person name="Johansson T."/>
            <person name="Persson P."/>
            <person name="Tunlid A."/>
        </authorList>
    </citation>
    <scope>NUCLEOTIDE SEQUENCE [LARGE SCALE GENOMIC DNA]</scope>
    <source>
        <strain evidence="4 5">CBS 101986</strain>
    </source>
</reference>
<protein>
    <recommendedName>
        <fullName evidence="3">NACHT domain-containing protein</fullName>
    </recommendedName>
</protein>
<dbReference type="OrthoDB" id="5967843at2759"/>
<feature type="domain" description="NACHT" evidence="3">
    <location>
        <begin position="114"/>
        <end position="268"/>
    </location>
</feature>
<evidence type="ECO:0000256" key="1">
    <source>
        <dbReference type="ARBA" id="ARBA00022737"/>
    </source>
</evidence>
<dbReference type="InterPro" id="IPR056884">
    <property type="entry name" value="NPHP3-like_N"/>
</dbReference>
<dbReference type="Gene3D" id="3.40.50.300">
    <property type="entry name" value="P-loop containing nucleotide triphosphate hydrolases"/>
    <property type="match status" value="1"/>
</dbReference>
<evidence type="ECO:0000256" key="2">
    <source>
        <dbReference type="SAM" id="MobiDB-lite"/>
    </source>
</evidence>
<dbReference type="InterPro" id="IPR007111">
    <property type="entry name" value="NACHT_NTPase"/>
</dbReference>
<organism evidence="4 5">
    <name type="scientific">Psilocybe cf. subviscida</name>
    <dbReference type="NCBI Taxonomy" id="2480587"/>
    <lineage>
        <taxon>Eukaryota</taxon>
        <taxon>Fungi</taxon>
        <taxon>Dikarya</taxon>
        <taxon>Basidiomycota</taxon>
        <taxon>Agaricomycotina</taxon>
        <taxon>Agaricomycetes</taxon>
        <taxon>Agaricomycetidae</taxon>
        <taxon>Agaricales</taxon>
        <taxon>Agaricineae</taxon>
        <taxon>Strophariaceae</taxon>
        <taxon>Psilocybe</taxon>
    </lineage>
</organism>
<proteinExistence type="predicted"/>
<dbReference type="SUPFAM" id="SSF52540">
    <property type="entry name" value="P-loop containing nucleoside triphosphate hydrolases"/>
    <property type="match status" value="1"/>
</dbReference>
<dbReference type="PANTHER" id="PTHR10039:SF14">
    <property type="entry name" value="NACHT DOMAIN-CONTAINING PROTEIN"/>
    <property type="match status" value="1"/>
</dbReference>
<dbReference type="Pfam" id="PF24883">
    <property type="entry name" value="NPHP3_N"/>
    <property type="match status" value="1"/>
</dbReference>
<evidence type="ECO:0000259" key="3">
    <source>
        <dbReference type="PROSITE" id="PS50837"/>
    </source>
</evidence>
<feature type="region of interest" description="Disordered" evidence="2">
    <location>
        <begin position="1"/>
        <end position="42"/>
    </location>
</feature>
<keyword evidence="1" id="KW-0677">Repeat</keyword>
<sequence>MTSNPVADPKRTNVGSSTQRTTSSTRGQPRAAAGTNSVLNNARNTKIKNSSFVINTTNLGTARNPTLEELYQRVAPNAVLNEGGRADNAKCQPGTRKEVILLIEKWMNAIESDRILWLSGPAGGGKTAIMKTIAEQSTNQVVRTVNFFFFRTDTTRNSGHSVIPTLLYQIFQLYPLSMRIMAKILSTHSRILDGSIAQQCALLSALAPVIQRSTPAGARIVLLIDGLDECDVNAEISQSGILHALNALVMQDNSPFSLLIASRPEARIQMAFNQLPSHVQTIFLDDQYSPENDIRQFVKTEFRKIKGSHPSARSLPPEWPSVPDVEEIVTKSSGQFIYAATVMRYIARASTVPSLSLKRVQGIIPAASNSPFTHLDSIYAFILSQVDDLRATCDMLSMTFVKKGFIIGPSLKELLSHYHNTRTDFFPL</sequence>
<evidence type="ECO:0000313" key="5">
    <source>
        <dbReference type="Proteomes" id="UP000567179"/>
    </source>
</evidence>